<dbReference type="AlphaFoldDB" id="X0WLU9"/>
<comment type="cofactor">
    <cofactor evidence="1">
        <name>FAD</name>
        <dbReference type="ChEBI" id="CHEBI:57692"/>
    </cofactor>
</comment>
<dbReference type="InterPro" id="IPR036188">
    <property type="entry name" value="FAD/NAD-bd_sf"/>
</dbReference>
<gene>
    <name evidence="7" type="ORF">S01H1_73784</name>
</gene>
<evidence type="ECO:0000256" key="3">
    <source>
        <dbReference type="ARBA" id="ARBA00022827"/>
    </source>
</evidence>
<feature type="domain" description="FAD/NAD(P)-binding" evidence="6">
    <location>
        <begin position="6"/>
        <end position="227"/>
    </location>
</feature>
<keyword evidence="4" id="KW-0560">Oxidoreductase</keyword>
<keyword evidence="3" id="KW-0274">FAD</keyword>
<dbReference type="PANTHER" id="PTHR43429">
    <property type="entry name" value="PYRIDINE NUCLEOTIDE-DISULFIDE OXIDOREDUCTASE DOMAIN-CONTAINING"/>
    <property type="match status" value="1"/>
</dbReference>
<accession>X0WLU9</accession>
<dbReference type="PANTHER" id="PTHR43429:SF1">
    <property type="entry name" value="NAD(P)H SULFUR OXIDOREDUCTASE (COA-DEPENDENT)"/>
    <property type="match status" value="1"/>
</dbReference>
<evidence type="ECO:0000313" key="7">
    <source>
        <dbReference type="EMBL" id="GAG31630.1"/>
    </source>
</evidence>
<protein>
    <recommendedName>
        <fullName evidence="6">FAD/NAD(P)-binding domain-containing protein</fullName>
    </recommendedName>
</protein>
<organism evidence="7">
    <name type="scientific">marine sediment metagenome</name>
    <dbReference type="NCBI Taxonomy" id="412755"/>
    <lineage>
        <taxon>unclassified sequences</taxon>
        <taxon>metagenomes</taxon>
        <taxon>ecological metagenomes</taxon>
    </lineage>
</organism>
<dbReference type="PRINTS" id="PR00411">
    <property type="entry name" value="PNDRDTASEI"/>
</dbReference>
<proteinExistence type="predicted"/>
<dbReference type="InterPro" id="IPR023753">
    <property type="entry name" value="FAD/NAD-binding_dom"/>
</dbReference>
<dbReference type="Gene3D" id="3.50.50.60">
    <property type="entry name" value="FAD/NAD(P)-binding domain"/>
    <property type="match status" value="2"/>
</dbReference>
<comment type="caution">
    <text evidence="7">The sequence shown here is derived from an EMBL/GenBank/DDBJ whole genome shotgun (WGS) entry which is preliminary data.</text>
</comment>
<evidence type="ECO:0000256" key="4">
    <source>
        <dbReference type="ARBA" id="ARBA00023002"/>
    </source>
</evidence>
<keyword evidence="5" id="KW-0676">Redox-active center</keyword>
<evidence type="ECO:0000256" key="5">
    <source>
        <dbReference type="ARBA" id="ARBA00023284"/>
    </source>
</evidence>
<name>X0WLU9_9ZZZZ</name>
<dbReference type="PROSITE" id="PS51257">
    <property type="entry name" value="PROKAR_LIPOPROTEIN"/>
    <property type="match status" value="1"/>
</dbReference>
<keyword evidence="2" id="KW-0285">Flavoprotein</keyword>
<dbReference type="EMBL" id="BARS01049317">
    <property type="protein sequence ID" value="GAG31630.1"/>
    <property type="molecule type" value="Genomic_DNA"/>
</dbReference>
<evidence type="ECO:0000256" key="1">
    <source>
        <dbReference type="ARBA" id="ARBA00001974"/>
    </source>
</evidence>
<evidence type="ECO:0000256" key="2">
    <source>
        <dbReference type="ARBA" id="ARBA00022630"/>
    </source>
</evidence>
<dbReference type="Pfam" id="PF07992">
    <property type="entry name" value="Pyr_redox_2"/>
    <property type="match status" value="1"/>
</dbReference>
<sequence length="233" mass="25515">MERQNNIVIIGGTACGPKAGARARRCDPQARITIVEQGEDLSTATCGLPYYVSGVIDSESKLVARQHDFFRDVMNMEVLTHTKALAINHKAHQVELLNLETNHVSTIEYNRLILATGSTPVVPDLEGSSLRGIFTLSKIKDASDIQDLISSRKIKKAVIIGAGLIGLEMAEAFVSRGLEVTVVEALNWVLPALVDFEVAAYIEKHLRGKGVNLLFGQRVIRFEDDGNGWVHKA</sequence>
<dbReference type="SUPFAM" id="SSF51905">
    <property type="entry name" value="FAD/NAD(P)-binding domain"/>
    <property type="match status" value="1"/>
</dbReference>
<evidence type="ECO:0000259" key="6">
    <source>
        <dbReference type="Pfam" id="PF07992"/>
    </source>
</evidence>
<reference evidence="7" key="1">
    <citation type="journal article" date="2014" name="Front. Microbiol.">
        <title>High frequency of phylogenetically diverse reductive dehalogenase-homologous genes in deep subseafloor sedimentary metagenomes.</title>
        <authorList>
            <person name="Kawai M."/>
            <person name="Futagami T."/>
            <person name="Toyoda A."/>
            <person name="Takaki Y."/>
            <person name="Nishi S."/>
            <person name="Hori S."/>
            <person name="Arai W."/>
            <person name="Tsubouchi T."/>
            <person name="Morono Y."/>
            <person name="Uchiyama I."/>
            <person name="Ito T."/>
            <person name="Fujiyama A."/>
            <person name="Inagaki F."/>
            <person name="Takami H."/>
        </authorList>
    </citation>
    <scope>NUCLEOTIDE SEQUENCE</scope>
    <source>
        <strain evidence="7">Expedition CK06-06</strain>
    </source>
</reference>
<dbReference type="PRINTS" id="PR00368">
    <property type="entry name" value="FADPNR"/>
</dbReference>
<feature type="non-terminal residue" evidence="7">
    <location>
        <position position="233"/>
    </location>
</feature>
<dbReference type="InterPro" id="IPR050260">
    <property type="entry name" value="FAD-bd_OxRdtase"/>
</dbReference>
<dbReference type="GO" id="GO:0016491">
    <property type="term" value="F:oxidoreductase activity"/>
    <property type="evidence" value="ECO:0007669"/>
    <property type="project" value="UniProtKB-KW"/>
</dbReference>